<feature type="domain" description="RING-type" evidence="11">
    <location>
        <begin position="253"/>
        <end position="292"/>
    </location>
</feature>
<dbReference type="GO" id="GO:0061630">
    <property type="term" value="F:ubiquitin protein ligase activity"/>
    <property type="evidence" value="ECO:0007669"/>
    <property type="project" value="UniProtKB-UniRule"/>
</dbReference>
<dbReference type="InterPro" id="IPR039396">
    <property type="entry name" value="Deltex_C"/>
</dbReference>
<dbReference type="InParanoid" id="A0A4W6E5H9"/>
<evidence type="ECO:0000313" key="13">
    <source>
        <dbReference type="Proteomes" id="UP000314980"/>
    </source>
</evidence>
<dbReference type="OrthoDB" id="527344at2759"/>
<evidence type="ECO:0000256" key="2">
    <source>
        <dbReference type="ARBA" id="ARBA00004906"/>
    </source>
</evidence>
<keyword evidence="7 9" id="KW-0862">Zinc</keyword>
<name>A0A4W6E5H9_LATCA</name>
<keyword evidence="4 9" id="KW-0808">Transferase</keyword>
<comment type="subcellular location">
    <subcellularLocation>
        <location evidence="9">Cytoplasm</location>
    </subcellularLocation>
</comment>
<gene>
    <name evidence="12 14" type="primary">si:dkey-3h3.3</name>
</gene>
<dbReference type="STRING" id="8187.ENSLCAP00010032809"/>
<dbReference type="InterPro" id="IPR001841">
    <property type="entry name" value="Znf_RING"/>
</dbReference>
<keyword evidence="6 8" id="KW-0863">Zinc-finger</keyword>
<reference evidence="13" key="1">
    <citation type="submission" date="2015-09" db="EMBL/GenBank/DDBJ databases">
        <authorList>
            <person name="Sai Rama Sridatta P."/>
        </authorList>
    </citation>
    <scope>NUCLEOTIDE SEQUENCE [LARGE SCALE GENOMIC DNA]</scope>
</reference>
<dbReference type="UniPathway" id="UPA00143"/>
<evidence type="ECO:0000313" key="12">
    <source>
        <dbReference type="Ensembl" id="ENSLCAP00010032809.1"/>
    </source>
</evidence>
<dbReference type="PROSITE" id="PS00518">
    <property type="entry name" value="ZF_RING_1"/>
    <property type="match status" value="1"/>
</dbReference>
<evidence type="ECO:0000256" key="6">
    <source>
        <dbReference type="ARBA" id="ARBA00022771"/>
    </source>
</evidence>
<dbReference type="Pfam" id="PF13639">
    <property type="entry name" value="zf-RING_2"/>
    <property type="match status" value="1"/>
</dbReference>
<comment type="pathway">
    <text evidence="2 9">Protein modification; protein ubiquitination.</text>
</comment>
<evidence type="ECO:0000259" key="11">
    <source>
        <dbReference type="PROSITE" id="PS50089"/>
    </source>
</evidence>
<sequence length="434" mass="48449">MAFITDLTVIIDEDGYKNPGGLIRILKSYSHEKKGSCYRVTAAFEEVEQLSDSLSEVKPNSSSVIRGQICQQDEHASTHVKSVDVSGLVMAYIQQKCAKELGKIQGNDFVIETQPGLRTVHNNPSNTVQVTFKPCHVSIYPVHADYVRQRFITFYQRTASDLQVTSVPVSPHDHKDLQRRFPHLLFKPSHSKHETTATGPFLHIAKLKEFLLQNTQNAISGKSPLNKGPADTPSSRTSGPQPTHSKNPEDESCPICMEPIVKTEKETLRCKHSFCRDCLKKAFDYKPVCPTCGELYGTLTGTQPDGGRMDVTNSSSSLPGYEKYGTIIIQYYIPSGIQKGEHPNPGQPYEGVSRTAYLPDSSEGKRVLKLLRRAFDQRLIFTVGRSTTSGRNNTVTWNDIHHKTSTHGGPTHYGYPDPDYLSRVRDELKVKGIE</sequence>
<protein>
    <recommendedName>
        <fullName evidence="9">E3 ubiquitin-protein ligase</fullName>
        <ecNumber evidence="9">2.3.2.27</ecNumber>
    </recommendedName>
</protein>
<evidence type="ECO:0000313" key="14">
    <source>
        <dbReference type="RefSeq" id="XP_018553376.1"/>
    </source>
</evidence>
<evidence type="ECO:0000256" key="10">
    <source>
        <dbReference type="SAM" id="MobiDB-lite"/>
    </source>
</evidence>
<dbReference type="RefSeq" id="XP_018553376.1">
    <property type="nucleotide sequence ID" value="XM_018697860.2"/>
</dbReference>
<dbReference type="GO" id="GO:0007219">
    <property type="term" value="P:Notch signaling pathway"/>
    <property type="evidence" value="ECO:0007669"/>
    <property type="project" value="InterPro"/>
</dbReference>
<evidence type="ECO:0000256" key="1">
    <source>
        <dbReference type="ARBA" id="ARBA00000900"/>
    </source>
</evidence>
<proteinExistence type="inferred from homology"/>
<organism evidence="12 13">
    <name type="scientific">Lates calcarifer</name>
    <name type="common">Barramundi</name>
    <name type="synonym">Holocentrus calcarifer</name>
    <dbReference type="NCBI Taxonomy" id="8187"/>
    <lineage>
        <taxon>Eukaryota</taxon>
        <taxon>Metazoa</taxon>
        <taxon>Chordata</taxon>
        <taxon>Craniata</taxon>
        <taxon>Vertebrata</taxon>
        <taxon>Euteleostomi</taxon>
        <taxon>Actinopterygii</taxon>
        <taxon>Neopterygii</taxon>
        <taxon>Teleostei</taxon>
        <taxon>Neoteleostei</taxon>
        <taxon>Acanthomorphata</taxon>
        <taxon>Carangaria</taxon>
        <taxon>Carangaria incertae sedis</taxon>
        <taxon>Centropomidae</taxon>
        <taxon>Lates</taxon>
    </lineage>
</organism>
<dbReference type="KEGG" id="lcf:108897991"/>
<dbReference type="PROSITE" id="PS50089">
    <property type="entry name" value="ZF_RING_2"/>
    <property type="match status" value="1"/>
</dbReference>
<dbReference type="InterPro" id="IPR039399">
    <property type="entry name" value="Deltex_C_sf"/>
</dbReference>
<evidence type="ECO:0000256" key="3">
    <source>
        <dbReference type="ARBA" id="ARBA00009413"/>
    </source>
</evidence>
<evidence type="ECO:0000256" key="9">
    <source>
        <dbReference type="RuleBase" id="RU367105"/>
    </source>
</evidence>
<keyword evidence="13" id="KW-1185">Reference proteome</keyword>
<dbReference type="Proteomes" id="UP000314980">
    <property type="component" value="Unassembled WGS sequence"/>
</dbReference>
<dbReference type="Pfam" id="PF18102">
    <property type="entry name" value="DTC"/>
    <property type="match status" value="1"/>
</dbReference>
<dbReference type="FunFam" id="3.30.390.130:FF:000001">
    <property type="entry name" value="Probable E3 ubiquitin-protein ligase DTX3"/>
    <property type="match status" value="1"/>
</dbReference>
<keyword evidence="5 9" id="KW-0479">Metal-binding</keyword>
<dbReference type="CDD" id="cd09633">
    <property type="entry name" value="Deltex_C"/>
    <property type="match status" value="1"/>
</dbReference>
<dbReference type="EC" id="2.3.2.27" evidence="9"/>
<dbReference type="PANTHER" id="PTHR12622">
    <property type="entry name" value="DELTEX-RELATED"/>
    <property type="match status" value="1"/>
</dbReference>
<reference evidence="12" key="3">
    <citation type="submission" date="2025-05" db="UniProtKB">
        <authorList>
            <consortium name="Ensembl"/>
        </authorList>
    </citation>
    <scope>IDENTIFICATION</scope>
</reference>
<dbReference type="GO" id="GO:0008270">
    <property type="term" value="F:zinc ion binding"/>
    <property type="evidence" value="ECO:0007669"/>
    <property type="project" value="UniProtKB-KW"/>
</dbReference>
<dbReference type="GeneID" id="108897991"/>
<dbReference type="AlphaFoldDB" id="A0A4W6E5H9"/>
<dbReference type="InterPro" id="IPR039398">
    <property type="entry name" value="Deltex_fam"/>
</dbReference>
<dbReference type="InterPro" id="IPR013083">
    <property type="entry name" value="Znf_RING/FYVE/PHD"/>
</dbReference>
<keyword evidence="9" id="KW-0963">Cytoplasm</keyword>
<reference evidence="14" key="2">
    <citation type="submission" date="2025-04" db="UniProtKB">
        <authorList>
            <consortium name="RefSeq"/>
        </authorList>
    </citation>
    <scope>IDENTIFICATION</scope>
    <source>
        <tissue evidence="14">Brain</tissue>
    </source>
</reference>
<accession>A0A4W6E5H9</accession>
<evidence type="ECO:0000256" key="8">
    <source>
        <dbReference type="PROSITE-ProRule" id="PRU00175"/>
    </source>
</evidence>
<comment type="catalytic activity">
    <reaction evidence="1 9">
        <text>S-ubiquitinyl-[E2 ubiquitin-conjugating enzyme]-L-cysteine + [acceptor protein]-L-lysine = [E2 ubiquitin-conjugating enzyme]-L-cysteine + N(6)-ubiquitinyl-[acceptor protein]-L-lysine.</text>
        <dbReference type="EC" id="2.3.2.27"/>
    </reaction>
</comment>
<dbReference type="InterPro" id="IPR017907">
    <property type="entry name" value="Znf_RING_CS"/>
</dbReference>
<dbReference type="Proteomes" id="UP000694890">
    <property type="component" value="Linkage group LG13"/>
</dbReference>
<dbReference type="Gene3D" id="3.30.390.130">
    <property type="match status" value="1"/>
</dbReference>
<evidence type="ECO:0000256" key="4">
    <source>
        <dbReference type="ARBA" id="ARBA00022679"/>
    </source>
</evidence>
<dbReference type="SMART" id="SM00184">
    <property type="entry name" value="RING"/>
    <property type="match status" value="1"/>
</dbReference>
<evidence type="ECO:0000256" key="5">
    <source>
        <dbReference type="ARBA" id="ARBA00022723"/>
    </source>
</evidence>
<dbReference type="Gene3D" id="3.30.40.10">
    <property type="entry name" value="Zinc/RING finger domain, C3HC4 (zinc finger)"/>
    <property type="match status" value="1"/>
</dbReference>
<dbReference type="GeneTree" id="ENSGT00940000154578"/>
<evidence type="ECO:0000256" key="7">
    <source>
        <dbReference type="ARBA" id="ARBA00022833"/>
    </source>
</evidence>
<dbReference type="GO" id="GO:0016567">
    <property type="term" value="P:protein ubiquitination"/>
    <property type="evidence" value="ECO:0007669"/>
    <property type="project" value="UniProtKB-UniRule"/>
</dbReference>
<feature type="region of interest" description="Disordered" evidence="10">
    <location>
        <begin position="219"/>
        <end position="253"/>
    </location>
</feature>
<dbReference type="GO" id="GO:0005737">
    <property type="term" value="C:cytoplasm"/>
    <property type="evidence" value="ECO:0007669"/>
    <property type="project" value="UniProtKB-SubCell"/>
</dbReference>
<comment type="similarity">
    <text evidence="3 9">Belongs to the Deltex family.</text>
</comment>
<dbReference type="SUPFAM" id="SSF57850">
    <property type="entry name" value="RING/U-box"/>
    <property type="match status" value="1"/>
</dbReference>
<dbReference type="Ensembl" id="ENSLCAT00010033597.1">
    <property type="protein sequence ID" value="ENSLCAP00010032809.1"/>
    <property type="gene ID" value="ENSLCAG00010015473.1"/>
</dbReference>
<feature type="compositionally biased region" description="Polar residues" evidence="10">
    <location>
        <begin position="232"/>
        <end position="245"/>
    </location>
</feature>